<dbReference type="EMBL" id="KQ947410">
    <property type="protein sequence ID" value="KUJ19839.1"/>
    <property type="molecule type" value="Genomic_DNA"/>
</dbReference>
<evidence type="ECO:0000313" key="2">
    <source>
        <dbReference type="EMBL" id="KUJ19839.1"/>
    </source>
</evidence>
<proteinExistence type="predicted"/>
<dbReference type="InParanoid" id="A0A194XI84"/>
<dbReference type="GeneID" id="28817423"/>
<organism evidence="2 3">
    <name type="scientific">Mollisia scopiformis</name>
    <name type="common">Conifer needle endophyte fungus</name>
    <name type="synonym">Phialocephala scopiformis</name>
    <dbReference type="NCBI Taxonomy" id="149040"/>
    <lineage>
        <taxon>Eukaryota</taxon>
        <taxon>Fungi</taxon>
        <taxon>Dikarya</taxon>
        <taxon>Ascomycota</taxon>
        <taxon>Pezizomycotina</taxon>
        <taxon>Leotiomycetes</taxon>
        <taxon>Helotiales</taxon>
        <taxon>Mollisiaceae</taxon>
        <taxon>Mollisia</taxon>
    </lineage>
</organism>
<keyword evidence="3" id="KW-1185">Reference proteome</keyword>
<sequence length="162" mass="18083">MCSKMIDIHNDKDRDILYPAHFAKLVGTDWMESKSFRCCFTDSASPKNNLILLIKHTHQTKVAFHFPHLRTHRSSTTVSQQIAALRLSKPQPRSQRSPVITSESPLSHQGFSKTDRQILSWLVPNLPSPHAASLLGLVGLDIATAASTERSYERTSSSSLAF</sequence>
<feature type="compositionally biased region" description="Polar residues" evidence="1">
    <location>
        <begin position="91"/>
        <end position="111"/>
    </location>
</feature>
<dbReference type="KEGG" id="psco:LY89DRAFT_462796"/>
<protein>
    <submittedName>
        <fullName evidence="2">Uncharacterized protein</fullName>
    </submittedName>
</protein>
<reference evidence="2 3" key="1">
    <citation type="submission" date="2015-10" db="EMBL/GenBank/DDBJ databases">
        <title>Full genome of DAOMC 229536 Phialocephala scopiformis, a fungal endophyte of spruce producing the potent anti-insectan compound rugulosin.</title>
        <authorList>
            <consortium name="DOE Joint Genome Institute"/>
            <person name="Walker A.K."/>
            <person name="Frasz S.L."/>
            <person name="Seifert K.A."/>
            <person name="Miller J.D."/>
            <person name="Mondo S.J."/>
            <person name="Labutti K."/>
            <person name="Lipzen A."/>
            <person name="Dockter R."/>
            <person name="Kennedy M."/>
            <person name="Grigoriev I.V."/>
            <person name="Spatafora J.W."/>
        </authorList>
    </citation>
    <scope>NUCLEOTIDE SEQUENCE [LARGE SCALE GENOMIC DNA]</scope>
    <source>
        <strain evidence="2 3">CBS 120377</strain>
    </source>
</reference>
<name>A0A194XI84_MOLSC</name>
<accession>A0A194XI84</accession>
<evidence type="ECO:0000313" key="3">
    <source>
        <dbReference type="Proteomes" id="UP000070700"/>
    </source>
</evidence>
<feature type="region of interest" description="Disordered" evidence="1">
    <location>
        <begin position="87"/>
        <end position="111"/>
    </location>
</feature>
<dbReference type="AlphaFoldDB" id="A0A194XI84"/>
<evidence type="ECO:0000256" key="1">
    <source>
        <dbReference type="SAM" id="MobiDB-lite"/>
    </source>
</evidence>
<dbReference type="RefSeq" id="XP_018074194.1">
    <property type="nucleotide sequence ID" value="XM_018207697.1"/>
</dbReference>
<gene>
    <name evidence="2" type="ORF">LY89DRAFT_462796</name>
</gene>
<dbReference type="Proteomes" id="UP000070700">
    <property type="component" value="Unassembled WGS sequence"/>
</dbReference>